<proteinExistence type="predicted"/>
<dbReference type="GO" id="GO:0004601">
    <property type="term" value="F:peroxidase activity"/>
    <property type="evidence" value="ECO:0007669"/>
    <property type="project" value="InterPro"/>
</dbReference>
<gene>
    <name evidence="1" type="ordered locus">Acid_7617</name>
</gene>
<evidence type="ECO:0000313" key="1">
    <source>
        <dbReference type="EMBL" id="ABJ88520.1"/>
    </source>
</evidence>
<dbReference type="AlphaFoldDB" id="Q01PA0"/>
<sequence length="555" mass="60358" precursor="true">MRFDKRGGLTRRLFLGAVGSTGTTCAAGEKVVEAEVSANERSREAYRIRVDAARLQRDTAQPLHPTNSDEQVFPSKIGNFSKGLPHNALGEVNTAAYQVLTQALTDRAVQSDIERVPMGSADPSRQMKFVDPCAGVCFELEGADSHKLSIRAAPGVTSAETAGEMVELYWQALARDVPFTEYASDAVTNAASAELTRISDFRGPKAKGAVTSQTLFRGLTNGDRAGPYVSQFLLKAIPFGTQFVEQRMRSIVPGTDYLIQYFDWLSAQNGTKPDQALRFDSTRRYIRNGRDLAQWVHIDVLYQAYFNAMLIMSHPPDPTDEWTGGGMGVPLNSGNPYRQSANQEGFGTFGGPAIATAVAESAARALKAVWYQKWFVHRRLRPEAYGGLVQNTVSSGQKYPLHSDVLNSEALSRIHSRYGSYLLPMAYPEGCPMHPSYGAGHATVAGASITILKSLFDENFVIPNPVVASPDGLSLIPYQGPDANQLTVGGELNKLAANVGLGRNFAGVHWRSDFAESVELGETLAISVLRDQRLTFSEQFGGSTFTLLDGTKITV</sequence>
<protein>
    <submittedName>
        <fullName evidence="1">Phosphoesterase, PA-phosphatase related</fullName>
    </submittedName>
</protein>
<dbReference type="InterPro" id="IPR052559">
    <property type="entry name" value="V-haloperoxidase"/>
</dbReference>
<dbReference type="PANTHER" id="PTHR34599:SF1">
    <property type="entry name" value="PHOSPHATIDIC ACID PHOSPHATASE TYPE 2_HALOPEROXIDASE DOMAIN-CONTAINING PROTEIN"/>
    <property type="match status" value="1"/>
</dbReference>
<dbReference type="InterPro" id="IPR016119">
    <property type="entry name" value="Br/Cl_peroxidase_C"/>
</dbReference>
<dbReference type="PeroxiBase" id="5900">
    <property type="entry name" value="SuVBPo"/>
</dbReference>
<dbReference type="Gene3D" id="1.10.606.10">
    <property type="entry name" value="Vanadium-containing Chloroperoxidase, domain 2"/>
    <property type="match status" value="1"/>
</dbReference>
<organism evidence="1">
    <name type="scientific">Solibacter usitatus (strain Ellin6076)</name>
    <dbReference type="NCBI Taxonomy" id="234267"/>
    <lineage>
        <taxon>Bacteria</taxon>
        <taxon>Pseudomonadati</taxon>
        <taxon>Acidobacteriota</taxon>
        <taxon>Terriglobia</taxon>
        <taxon>Bryobacterales</taxon>
        <taxon>Solibacteraceae</taxon>
        <taxon>Candidatus Solibacter</taxon>
    </lineage>
</organism>
<dbReference type="InterPro" id="IPR036938">
    <property type="entry name" value="PAP2/HPO_sf"/>
</dbReference>
<dbReference type="KEGG" id="sus:Acid_7617"/>
<name>Q01PA0_SOLUE</name>
<dbReference type="SUPFAM" id="SSF48317">
    <property type="entry name" value="Acid phosphatase/Vanadium-dependent haloperoxidase"/>
    <property type="match status" value="1"/>
</dbReference>
<accession>Q01PA0</accession>
<dbReference type="PANTHER" id="PTHR34599">
    <property type="entry name" value="PEROXIDASE-RELATED"/>
    <property type="match status" value="1"/>
</dbReference>
<dbReference type="HOGENOM" id="CLU_502237_0_0_0"/>
<dbReference type="EMBL" id="CP000473">
    <property type="protein sequence ID" value="ABJ88520.1"/>
    <property type="molecule type" value="Genomic_DNA"/>
</dbReference>
<dbReference type="InParanoid" id="Q01PA0"/>
<dbReference type="STRING" id="234267.Acid_7617"/>
<reference evidence="1" key="1">
    <citation type="submission" date="2006-10" db="EMBL/GenBank/DDBJ databases">
        <title>Complete sequence of Solibacter usitatus Ellin6076.</title>
        <authorList>
            <consortium name="US DOE Joint Genome Institute"/>
            <person name="Copeland A."/>
            <person name="Lucas S."/>
            <person name="Lapidus A."/>
            <person name="Barry K."/>
            <person name="Detter J.C."/>
            <person name="Glavina del Rio T."/>
            <person name="Hammon N."/>
            <person name="Israni S."/>
            <person name="Dalin E."/>
            <person name="Tice H."/>
            <person name="Pitluck S."/>
            <person name="Thompson L.S."/>
            <person name="Brettin T."/>
            <person name="Bruce D."/>
            <person name="Han C."/>
            <person name="Tapia R."/>
            <person name="Gilna P."/>
            <person name="Schmutz J."/>
            <person name="Larimer F."/>
            <person name="Land M."/>
            <person name="Hauser L."/>
            <person name="Kyrpides N."/>
            <person name="Mikhailova N."/>
            <person name="Janssen P.H."/>
            <person name="Kuske C.R."/>
            <person name="Richardson P."/>
        </authorList>
    </citation>
    <scope>NUCLEOTIDE SEQUENCE</scope>
    <source>
        <strain evidence="1">Ellin6076</strain>
    </source>
</reference>
<dbReference type="CDD" id="cd03398">
    <property type="entry name" value="PAP2_haloperoxidase"/>
    <property type="match status" value="1"/>
</dbReference>
<dbReference type="eggNOG" id="COG0671">
    <property type="taxonomic scope" value="Bacteria"/>
</dbReference>